<organism evidence="7 8">
    <name type="scientific">Corynebacterium tuscaniense</name>
    <dbReference type="NCBI Taxonomy" id="302449"/>
    <lineage>
        <taxon>Bacteria</taxon>
        <taxon>Bacillati</taxon>
        <taxon>Actinomycetota</taxon>
        <taxon>Actinomycetes</taxon>
        <taxon>Mycobacteriales</taxon>
        <taxon>Corynebacteriaceae</taxon>
        <taxon>Corynebacterium</taxon>
    </lineage>
</organism>
<dbReference type="GO" id="GO:0030001">
    <property type="term" value="P:metal ion transport"/>
    <property type="evidence" value="ECO:0007669"/>
    <property type="project" value="InterPro"/>
</dbReference>
<dbReference type="SUPFAM" id="SSF53807">
    <property type="entry name" value="Helical backbone' metal receptor"/>
    <property type="match status" value="1"/>
</dbReference>
<protein>
    <recommendedName>
        <fullName evidence="9">ABC transporter substrate-binding protein</fullName>
    </recommendedName>
</protein>
<evidence type="ECO:0000256" key="6">
    <source>
        <dbReference type="SAM" id="SignalP"/>
    </source>
</evidence>
<dbReference type="InterPro" id="IPR006127">
    <property type="entry name" value="ZnuA-like"/>
</dbReference>
<dbReference type="PANTHER" id="PTHR42953">
    <property type="entry name" value="HIGH-AFFINITY ZINC UPTAKE SYSTEM PROTEIN ZNUA-RELATED"/>
    <property type="match status" value="1"/>
</dbReference>
<feature type="chain" id="PRO_5039346468" description="ABC transporter substrate-binding protein" evidence="6">
    <location>
        <begin position="28"/>
        <end position="348"/>
    </location>
</feature>
<evidence type="ECO:0000256" key="1">
    <source>
        <dbReference type="ARBA" id="ARBA00004196"/>
    </source>
</evidence>
<dbReference type="Proteomes" id="UP000235836">
    <property type="component" value="Unassembled WGS sequence"/>
</dbReference>
<keyword evidence="4 6" id="KW-0732">Signal</keyword>
<reference evidence="7 8" key="1">
    <citation type="submission" date="2017-09" db="EMBL/GenBank/DDBJ databases">
        <title>Bacterial strain isolated from the female urinary microbiota.</title>
        <authorList>
            <person name="Thomas-White K."/>
            <person name="Kumar N."/>
            <person name="Forster S."/>
            <person name="Putonti C."/>
            <person name="Lawley T."/>
            <person name="Wolfe A.J."/>
        </authorList>
    </citation>
    <scope>NUCLEOTIDE SEQUENCE [LARGE SCALE GENOMIC DNA]</scope>
    <source>
        <strain evidence="7 8">UMB0792</strain>
    </source>
</reference>
<dbReference type="GO" id="GO:0030313">
    <property type="term" value="C:cell envelope"/>
    <property type="evidence" value="ECO:0007669"/>
    <property type="project" value="UniProtKB-SubCell"/>
</dbReference>
<keyword evidence="2" id="KW-0813">Transport</keyword>
<dbReference type="Pfam" id="PF01297">
    <property type="entry name" value="ZnuA"/>
    <property type="match status" value="1"/>
</dbReference>
<dbReference type="RefSeq" id="WP_102723532.1">
    <property type="nucleotide sequence ID" value="NZ_PNHG01000003.1"/>
</dbReference>
<dbReference type="InterPro" id="IPR050492">
    <property type="entry name" value="Bact_metal-bind_prot9"/>
</dbReference>
<feature type="signal peptide" evidence="6">
    <location>
        <begin position="1"/>
        <end position="27"/>
    </location>
</feature>
<evidence type="ECO:0008006" key="9">
    <source>
        <dbReference type="Google" id="ProtNLM"/>
    </source>
</evidence>
<feature type="region of interest" description="Disordered" evidence="5">
    <location>
        <begin position="127"/>
        <end position="171"/>
    </location>
</feature>
<dbReference type="AlphaFoldDB" id="A0A2N6T6W3"/>
<evidence type="ECO:0000313" key="7">
    <source>
        <dbReference type="EMBL" id="PMC65048.1"/>
    </source>
</evidence>
<evidence type="ECO:0000313" key="8">
    <source>
        <dbReference type="Proteomes" id="UP000235836"/>
    </source>
</evidence>
<evidence type="ECO:0000256" key="4">
    <source>
        <dbReference type="ARBA" id="ARBA00022729"/>
    </source>
</evidence>
<gene>
    <name evidence="7" type="ORF">CJ203_03295</name>
</gene>
<evidence type="ECO:0000256" key="3">
    <source>
        <dbReference type="ARBA" id="ARBA00022723"/>
    </source>
</evidence>
<dbReference type="GO" id="GO:0046872">
    <property type="term" value="F:metal ion binding"/>
    <property type="evidence" value="ECO:0007669"/>
    <property type="project" value="UniProtKB-KW"/>
</dbReference>
<dbReference type="PROSITE" id="PS51257">
    <property type="entry name" value="PROKAR_LIPOPROTEIN"/>
    <property type="match status" value="1"/>
</dbReference>
<evidence type="ECO:0000256" key="5">
    <source>
        <dbReference type="SAM" id="MobiDB-lite"/>
    </source>
</evidence>
<keyword evidence="8" id="KW-1185">Reference proteome</keyword>
<proteinExistence type="predicted"/>
<name>A0A2N6T6W3_9CORY</name>
<comment type="caution">
    <text evidence="7">The sequence shown here is derived from an EMBL/GenBank/DDBJ whole genome shotgun (WGS) entry which is preliminary data.</text>
</comment>
<feature type="compositionally biased region" description="Basic and acidic residues" evidence="5">
    <location>
        <begin position="127"/>
        <end position="169"/>
    </location>
</feature>
<dbReference type="PANTHER" id="PTHR42953:SF1">
    <property type="entry name" value="METAL-BINDING PROTEIN HI_0362-RELATED"/>
    <property type="match status" value="1"/>
</dbReference>
<comment type="subcellular location">
    <subcellularLocation>
        <location evidence="1">Cell envelope</location>
    </subcellularLocation>
</comment>
<dbReference type="Gene3D" id="3.40.50.1980">
    <property type="entry name" value="Nitrogenase molybdenum iron protein domain"/>
    <property type="match status" value="2"/>
</dbReference>
<accession>A0A2N6T6W3</accession>
<dbReference type="EMBL" id="PNHG01000003">
    <property type="protein sequence ID" value="PMC65048.1"/>
    <property type="molecule type" value="Genomic_DNA"/>
</dbReference>
<keyword evidence="3" id="KW-0479">Metal-binding</keyword>
<evidence type="ECO:0000256" key="2">
    <source>
        <dbReference type="ARBA" id="ARBA00022448"/>
    </source>
</evidence>
<sequence length="348" mass="37635">MRNTRIHRASAALATLALVGAGLTACSSEPADTKAVDATKAADPTNIIATTSVWADVASAVTDKEVPAIISGQSIDPHTYEASAADLAKIREAGTVVANGGHYDTNLYRVAEQDRVIHAIPLSSDEHAHGEHAHGEHGEHGEHDEHAHHDHDHGHDHDHAGHDHGHDFTEIPTDINDLEHIWLAPGKVKEVADAVAKRAGGDASEVDRRMDAITEKLNAMPHVHLAMTEPIAAPMIWGTQLHDLTPEKYLLTTLNESEPSAGEVAEFLELINSGILDFLVVNTQSTNNATQRLKEAAEKQNLPIVEINETPPEGMDFLDYFEQIVDNVQKIVDEAEPRTDAQLGNFAG</sequence>